<comment type="subcellular location">
    <subcellularLocation>
        <location evidence="1 7">Cell membrane</location>
        <topology evidence="1 7">Multi-pass membrane protein</topology>
    </subcellularLocation>
</comment>
<keyword evidence="6 7" id="KW-0472">Membrane</keyword>
<keyword evidence="3 7" id="KW-1003">Cell membrane</keyword>
<feature type="transmembrane region" description="Helical" evidence="7">
    <location>
        <begin position="137"/>
        <end position="163"/>
    </location>
</feature>
<evidence type="ECO:0000256" key="3">
    <source>
        <dbReference type="ARBA" id="ARBA00022475"/>
    </source>
</evidence>
<feature type="transmembrane region" description="Helical" evidence="7">
    <location>
        <begin position="74"/>
        <end position="96"/>
    </location>
</feature>
<accession>A0A0U3GUX1</accession>
<feature type="transmembrane region" description="Helical" evidence="7">
    <location>
        <begin position="7"/>
        <end position="28"/>
    </location>
</feature>
<dbReference type="RefSeq" id="WP_011278946.1">
    <property type="nucleotide sequence ID" value="NZ_BHWZ01000006.1"/>
</dbReference>
<organism evidence="9 10">
    <name type="scientific">Sulfolobus acidocaldarius</name>
    <dbReference type="NCBI Taxonomy" id="2285"/>
    <lineage>
        <taxon>Archaea</taxon>
        <taxon>Thermoproteota</taxon>
        <taxon>Thermoprotei</taxon>
        <taxon>Sulfolobales</taxon>
        <taxon>Sulfolobaceae</taxon>
        <taxon>Sulfolobus</taxon>
    </lineage>
</organism>
<evidence type="ECO:0000313" key="9">
    <source>
        <dbReference type="EMBL" id="ALU32505.1"/>
    </source>
</evidence>
<dbReference type="PaxDb" id="1435377-SUSAZ_09840"/>
<evidence type="ECO:0000313" key="11">
    <source>
        <dbReference type="Proteomes" id="UP000065473"/>
    </source>
</evidence>
<dbReference type="Proteomes" id="UP000065473">
    <property type="component" value="Chromosome"/>
</dbReference>
<dbReference type="InterPro" id="IPR002781">
    <property type="entry name" value="TM_pro_TauE-like"/>
</dbReference>
<evidence type="ECO:0000256" key="2">
    <source>
        <dbReference type="ARBA" id="ARBA00022448"/>
    </source>
</evidence>
<dbReference type="STRING" id="1435377.SUSAZ_09840"/>
<dbReference type="Pfam" id="PF01925">
    <property type="entry name" value="TauE"/>
    <property type="match status" value="1"/>
</dbReference>
<gene>
    <name evidence="8" type="ORF">ATY89_07330</name>
    <name evidence="9" type="ORF">ATZ20_10350</name>
</gene>
<dbReference type="EMBL" id="CP013694">
    <property type="protein sequence ID" value="ALU29768.1"/>
    <property type="molecule type" value="Genomic_DNA"/>
</dbReference>
<reference evidence="10 11" key="1">
    <citation type="submission" date="2015-12" db="EMBL/GenBank/DDBJ databases">
        <title>A stable core within a dynamic pangenome in Sulfolobus acidocaldarius.</title>
        <authorList>
            <person name="Anderson R."/>
            <person name="Kouris A."/>
            <person name="Seward C."/>
            <person name="Campbell K."/>
            <person name="Whitaker R."/>
        </authorList>
    </citation>
    <scope>NUCLEOTIDE SEQUENCE [LARGE SCALE GENOMIC DNA]</scope>
    <source>
        <strain evidence="8 11">GG12-C01-09</strain>
        <strain evidence="9 10">NG05B_CO5_07</strain>
    </source>
</reference>
<evidence type="ECO:0000313" key="8">
    <source>
        <dbReference type="EMBL" id="ALU29768.1"/>
    </source>
</evidence>
<dbReference type="GO" id="GO:0005886">
    <property type="term" value="C:plasma membrane"/>
    <property type="evidence" value="ECO:0007669"/>
    <property type="project" value="UniProtKB-SubCell"/>
</dbReference>
<dbReference type="PANTHER" id="PTHR30269:SF38">
    <property type="entry name" value="SULFITE EXPORTER TAUE_SAFE"/>
    <property type="match status" value="1"/>
</dbReference>
<name>A0A0U3GUX1_9CREN</name>
<feature type="transmembrane region" description="Helical" evidence="7">
    <location>
        <begin position="203"/>
        <end position="224"/>
    </location>
</feature>
<feature type="transmembrane region" description="Helical" evidence="7">
    <location>
        <begin position="236"/>
        <end position="254"/>
    </location>
</feature>
<evidence type="ECO:0000313" key="10">
    <source>
        <dbReference type="Proteomes" id="UP000060043"/>
    </source>
</evidence>
<dbReference type="GeneID" id="14552668"/>
<evidence type="ECO:0000256" key="7">
    <source>
        <dbReference type="RuleBase" id="RU363041"/>
    </source>
</evidence>
<feature type="transmembrane region" description="Helical" evidence="7">
    <location>
        <begin position="260"/>
        <end position="279"/>
    </location>
</feature>
<feature type="transmembrane region" description="Helical" evidence="7">
    <location>
        <begin position="108"/>
        <end position="125"/>
    </location>
</feature>
<evidence type="ECO:0000256" key="5">
    <source>
        <dbReference type="ARBA" id="ARBA00022989"/>
    </source>
</evidence>
<dbReference type="AlphaFoldDB" id="A0A0U3GUX1"/>
<evidence type="ECO:0000256" key="1">
    <source>
        <dbReference type="ARBA" id="ARBA00004651"/>
    </source>
</evidence>
<dbReference type="PANTHER" id="PTHR30269">
    <property type="entry name" value="TRANSMEMBRANE PROTEIN YFCA"/>
    <property type="match status" value="1"/>
</dbReference>
<dbReference type="EMBL" id="CP013695">
    <property type="protein sequence ID" value="ALU32505.1"/>
    <property type="molecule type" value="Genomic_DNA"/>
</dbReference>
<dbReference type="InterPro" id="IPR052017">
    <property type="entry name" value="TSUP"/>
</dbReference>
<keyword evidence="5 7" id="KW-1133">Transmembrane helix</keyword>
<keyword evidence="4 7" id="KW-0812">Transmembrane</keyword>
<evidence type="ECO:0000256" key="4">
    <source>
        <dbReference type="ARBA" id="ARBA00022692"/>
    </source>
</evidence>
<dbReference type="OMA" id="ILNFIEM"/>
<comment type="similarity">
    <text evidence="7">Belongs to the 4-toluene sulfonate uptake permease (TSUP) (TC 2.A.102) family.</text>
</comment>
<feature type="transmembrane region" description="Helical" evidence="7">
    <location>
        <begin position="175"/>
        <end position="197"/>
    </location>
</feature>
<dbReference type="Proteomes" id="UP000060043">
    <property type="component" value="Chromosome"/>
</dbReference>
<protein>
    <recommendedName>
        <fullName evidence="7">Probable membrane transporter protein</fullName>
    </recommendedName>
</protein>
<keyword evidence="2" id="KW-0813">Transport</keyword>
<dbReference type="OrthoDB" id="36747at2157"/>
<sequence>MVANLDALFLGIVFLIASIPVGGIGYGFSAVSTPILLIDYSPKQISPILNFIELFQNSSNVIINSGKYTLKREIILFVVFASPGLAIGSILGSYLLKTLGGTSPQLKILIYVILIPLILLQAYGFRRSFTLKSWKYLGSIITLLIGCLYGVTTISGPPLALIVNNQGLSKEEYRFAISLLRVVESYTTFTSYLTLGIFSPAVIYYSILTSPAIIGGMAIGYFLSSRVRVKEDFRRVAMSFDAYVTGFGLSNNLVGILSNSLVVCYIPFFVTVLIDLILLRRYVKVQRPKYKTQNS</sequence>
<proteinExistence type="inferred from homology"/>
<evidence type="ECO:0000256" key="6">
    <source>
        <dbReference type="ARBA" id="ARBA00023136"/>
    </source>
</evidence>